<evidence type="ECO:0000256" key="7">
    <source>
        <dbReference type="HAMAP-Rule" id="MF_01147"/>
    </source>
</evidence>
<dbReference type="RefSeq" id="WP_345199327.1">
    <property type="nucleotide sequence ID" value="NZ_BAABFL010000480.1"/>
</dbReference>
<keyword evidence="2 7" id="KW-1003">Cell membrane</keyword>
<dbReference type="HAMAP" id="MF_01147">
    <property type="entry name" value="Lgt"/>
    <property type="match status" value="1"/>
</dbReference>
<evidence type="ECO:0000256" key="2">
    <source>
        <dbReference type="ARBA" id="ARBA00022475"/>
    </source>
</evidence>
<feature type="transmembrane region" description="Helical" evidence="7">
    <location>
        <begin position="19"/>
        <end position="36"/>
    </location>
</feature>
<dbReference type="Pfam" id="PF01790">
    <property type="entry name" value="LGT"/>
    <property type="match status" value="1"/>
</dbReference>
<comment type="subcellular location">
    <subcellularLocation>
        <location evidence="7">Cell membrane</location>
        <topology evidence="7">Multi-pass membrane protein</topology>
    </subcellularLocation>
</comment>
<evidence type="ECO:0000256" key="5">
    <source>
        <dbReference type="ARBA" id="ARBA00022989"/>
    </source>
</evidence>
<dbReference type="EC" id="2.5.1.145" evidence="7"/>
<comment type="function">
    <text evidence="7">Catalyzes the transfer of the diacylglyceryl group from phosphatidylglycerol to the sulfhydryl group of the N-terminal cysteine of a prolipoprotein, the first step in the formation of mature lipoproteins.</text>
</comment>
<dbReference type="PROSITE" id="PS01311">
    <property type="entry name" value="LGT"/>
    <property type="match status" value="1"/>
</dbReference>
<keyword evidence="3 7" id="KW-0808">Transferase</keyword>
<dbReference type="PANTHER" id="PTHR30589">
    <property type="entry name" value="PROLIPOPROTEIN DIACYLGLYCERYL TRANSFERASE"/>
    <property type="match status" value="1"/>
</dbReference>
<comment type="similarity">
    <text evidence="1 7">Belongs to the Lgt family.</text>
</comment>
<accession>A0ABP8V9Z3</accession>
<evidence type="ECO:0000256" key="3">
    <source>
        <dbReference type="ARBA" id="ARBA00022679"/>
    </source>
</evidence>
<feature type="transmembrane region" description="Helical" evidence="7">
    <location>
        <begin position="96"/>
        <end position="113"/>
    </location>
</feature>
<organism evidence="8 9">
    <name type="scientific">Kistimonas scapharcae</name>
    <dbReference type="NCBI Taxonomy" id="1036133"/>
    <lineage>
        <taxon>Bacteria</taxon>
        <taxon>Pseudomonadati</taxon>
        <taxon>Pseudomonadota</taxon>
        <taxon>Gammaproteobacteria</taxon>
        <taxon>Oceanospirillales</taxon>
        <taxon>Endozoicomonadaceae</taxon>
        <taxon>Kistimonas</taxon>
    </lineage>
</organism>
<keyword evidence="4 7" id="KW-0812">Transmembrane</keyword>
<comment type="pathway">
    <text evidence="7">Protein modification; lipoprotein biosynthesis (diacylglyceryl transfer).</text>
</comment>
<protein>
    <recommendedName>
        <fullName evidence="7">Phosphatidylglycerol--prolipoprotein diacylglyceryl transferase</fullName>
        <ecNumber evidence="7">2.5.1.145</ecNumber>
    </recommendedName>
</protein>
<feature type="transmembrane region" description="Helical" evidence="7">
    <location>
        <begin position="56"/>
        <end position="76"/>
    </location>
</feature>
<keyword evidence="5 7" id="KW-1133">Transmembrane helix</keyword>
<keyword evidence="6 7" id="KW-0472">Membrane</keyword>
<comment type="catalytic activity">
    <reaction evidence="7">
        <text>L-cysteinyl-[prolipoprotein] + a 1,2-diacyl-sn-glycero-3-phospho-(1'-sn-glycerol) = an S-1,2-diacyl-sn-glyceryl-L-cysteinyl-[prolipoprotein] + sn-glycerol 1-phosphate + H(+)</text>
        <dbReference type="Rhea" id="RHEA:56712"/>
        <dbReference type="Rhea" id="RHEA-COMP:14679"/>
        <dbReference type="Rhea" id="RHEA-COMP:14680"/>
        <dbReference type="ChEBI" id="CHEBI:15378"/>
        <dbReference type="ChEBI" id="CHEBI:29950"/>
        <dbReference type="ChEBI" id="CHEBI:57685"/>
        <dbReference type="ChEBI" id="CHEBI:64716"/>
        <dbReference type="ChEBI" id="CHEBI:140658"/>
        <dbReference type="EC" id="2.5.1.145"/>
    </reaction>
</comment>
<gene>
    <name evidence="7 8" type="primary">lgt</name>
    <name evidence="8" type="ORF">GCM10023116_49910</name>
</gene>
<dbReference type="GO" id="GO:0016740">
    <property type="term" value="F:transferase activity"/>
    <property type="evidence" value="ECO:0007669"/>
    <property type="project" value="UniProtKB-KW"/>
</dbReference>
<dbReference type="EMBL" id="BAABFL010000480">
    <property type="protein sequence ID" value="GAA4652707.1"/>
    <property type="molecule type" value="Genomic_DNA"/>
</dbReference>
<evidence type="ECO:0000256" key="1">
    <source>
        <dbReference type="ARBA" id="ARBA00007150"/>
    </source>
</evidence>
<comment type="caution">
    <text evidence="8">The sequence shown here is derived from an EMBL/GenBank/DDBJ whole genome shotgun (WGS) entry which is preliminary data.</text>
</comment>
<name>A0ABP8V9Z3_9GAMM</name>
<feature type="transmembrane region" description="Helical" evidence="7">
    <location>
        <begin position="237"/>
        <end position="257"/>
    </location>
</feature>
<feature type="binding site" evidence="7">
    <location>
        <position position="139"/>
    </location>
    <ligand>
        <name>a 1,2-diacyl-sn-glycero-3-phospho-(1'-sn-glycerol)</name>
        <dbReference type="ChEBI" id="CHEBI:64716"/>
    </ligand>
</feature>
<dbReference type="Proteomes" id="UP001500604">
    <property type="component" value="Unassembled WGS sequence"/>
</dbReference>
<evidence type="ECO:0000256" key="6">
    <source>
        <dbReference type="ARBA" id="ARBA00023136"/>
    </source>
</evidence>
<reference evidence="9" key="1">
    <citation type="journal article" date="2019" name="Int. J. Syst. Evol. Microbiol.">
        <title>The Global Catalogue of Microorganisms (GCM) 10K type strain sequencing project: providing services to taxonomists for standard genome sequencing and annotation.</title>
        <authorList>
            <consortium name="The Broad Institute Genomics Platform"/>
            <consortium name="The Broad Institute Genome Sequencing Center for Infectious Disease"/>
            <person name="Wu L."/>
            <person name="Ma J."/>
        </authorList>
    </citation>
    <scope>NUCLEOTIDE SEQUENCE [LARGE SCALE GENOMIC DNA]</scope>
    <source>
        <strain evidence="9">JCM 17805</strain>
    </source>
</reference>
<feature type="transmembrane region" description="Helical" evidence="7">
    <location>
        <begin position="200"/>
        <end position="217"/>
    </location>
</feature>
<feature type="transmembrane region" description="Helical" evidence="7">
    <location>
        <begin position="125"/>
        <end position="144"/>
    </location>
</feature>
<dbReference type="PANTHER" id="PTHR30589:SF0">
    <property type="entry name" value="PHOSPHATIDYLGLYCEROL--PROLIPOPROTEIN DIACYLGLYCERYL TRANSFERASE"/>
    <property type="match status" value="1"/>
</dbReference>
<keyword evidence="9" id="KW-1185">Reference proteome</keyword>
<feature type="transmembrane region" description="Helical" evidence="7">
    <location>
        <begin position="175"/>
        <end position="193"/>
    </location>
</feature>
<dbReference type="NCBIfam" id="TIGR00544">
    <property type="entry name" value="lgt"/>
    <property type="match status" value="1"/>
</dbReference>
<sequence length="282" mass="32050">MIQYPAIDPVAIAIGPVQVHWYGLTYLAGFAMAWWLGHRRCRTSGGLWSEEQLGDLIFFAALGVVVGGRFGYVLFYHFDYFLRDPLWLFKVWEGGMSFHGGLLGVLLAMYLYGRKLNKSFFQMTDFIAPLVPFGLGAGRIGNFIGGELWGRASDVPWAMIFPRDPEQLARHPSQLYQFALEGVALFCILWWFSRKPRPRMAVSGLFLLCYGIFRFIVEFARQPDSQLGFIAWDWLTMGQLLSTPMIAGGVLLIWLGYRRYPLVDGANSDDRQWLAAHGEVSK</sequence>
<dbReference type="InterPro" id="IPR001640">
    <property type="entry name" value="Lgt"/>
</dbReference>
<evidence type="ECO:0000313" key="9">
    <source>
        <dbReference type="Proteomes" id="UP001500604"/>
    </source>
</evidence>
<proteinExistence type="inferred from homology"/>
<evidence type="ECO:0000256" key="4">
    <source>
        <dbReference type="ARBA" id="ARBA00022692"/>
    </source>
</evidence>
<evidence type="ECO:0000313" key="8">
    <source>
        <dbReference type="EMBL" id="GAA4652707.1"/>
    </source>
</evidence>